<feature type="binding site" evidence="8">
    <location>
        <position position="355"/>
    </location>
    <ligand>
        <name>Zn(2+)</name>
        <dbReference type="ChEBI" id="CHEBI:29105"/>
        <note>catalytic</note>
    </ligand>
</feature>
<keyword evidence="5 10" id="KW-0482">Metalloprotease</keyword>
<organism evidence="10 11">
    <name type="scientific">Nesidiocoris tenuis</name>
    <dbReference type="NCBI Taxonomy" id="355587"/>
    <lineage>
        <taxon>Eukaryota</taxon>
        <taxon>Metazoa</taxon>
        <taxon>Ecdysozoa</taxon>
        <taxon>Arthropoda</taxon>
        <taxon>Hexapoda</taxon>
        <taxon>Insecta</taxon>
        <taxon>Pterygota</taxon>
        <taxon>Neoptera</taxon>
        <taxon>Paraneoptera</taxon>
        <taxon>Hemiptera</taxon>
        <taxon>Heteroptera</taxon>
        <taxon>Panheteroptera</taxon>
        <taxon>Cimicomorpha</taxon>
        <taxon>Miridae</taxon>
        <taxon>Dicyphina</taxon>
        <taxon>Nesidiocoris</taxon>
    </lineage>
</organism>
<dbReference type="InterPro" id="IPR001590">
    <property type="entry name" value="Peptidase_M12B"/>
</dbReference>
<accession>A0ABN7AC45</accession>
<evidence type="ECO:0000256" key="1">
    <source>
        <dbReference type="ARBA" id="ARBA00022670"/>
    </source>
</evidence>
<dbReference type="SUPFAM" id="SSF55486">
    <property type="entry name" value="Metalloproteases ('zincins'), catalytic domain"/>
    <property type="match status" value="1"/>
</dbReference>
<evidence type="ECO:0000256" key="3">
    <source>
        <dbReference type="ARBA" id="ARBA00022801"/>
    </source>
</evidence>
<keyword evidence="11" id="KW-1185">Reference proteome</keyword>
<evidence type="ECO:0000256" key="7">
    <source>
        <dbReference type="ARBA" id="ARBA00023180"/>
    </source>
</evidence>
<evidence type="ECO:0000256" key="4">
    <source>
        <dbReference type="ARBA" id="ARBA00022833"/>
    </source>
</evidence>
<proteinExistence type="predicted"/>
<gene>
    <name evidence="10" type="ORF">NTJ_02682</name>
</gene>
<dbReference type="Pfam" id="PF13574">
    <property type="entry name" value="Reprolysin_2"/>
    <property type="match status" value="1"/>
</dbReference>
<comment type="caution">
    <text evidence="8">Lacks conserved residue(s) required for the propagation of feature annotation.</text>
</comment>
<protein>
    <submittedName>
        <fullName evidence="10">Reprolysin (M12B) family zinc metalloprotease</fullName>
    </submittedName>
</protein>
<keyword evidence="3" id="KW-0378">Hydrolase</keyword>
<dbReference type="InterPro" id="IPR024079">
    <property type="entry name" value="MetalloPept_cat_dom_sf"/>
</dbReference>
<keyword evidence="6" id="KW-1015">Disulfide bond</keyword>
<dbReference type="InterPro" id="IPR041645">
    <property type="entry name" value="ADAMTS_CR_2"/>
</dbReference>
<dbReference type="Gene3D" id="3.40.390.10">
    <property type="entry name" value="Collagenase (Catalytic Domain)"/>
    <property type="match status" value="1"/>
</dbReference>
<evidence type="ECO:0000256" key="6">
    <source>
        <dbReference type="ARBA" id="ARBA00023157"/>
    </source>
</evidence>
<dbReference type="Pfam" id="PF17771">
    <property type="entry name" value="ADAMTS_CR_2"/>
    <property type="match status" value="1"/>
</dbReference>
<dbReference type="PROSITE" id="PS50215">
    <property type="entry name" value="ADAM_MEPRO"/>
    <property type="match status" value="1"/>
</dbReference>
<dbReference type="EMBL" id="AP028910">
    <property type="protein sequence ID" value="BES89875.1"/>
    <property type="molecule type" value="Genomic_DNA"/>
</dbReference>
<name>A0ABN7AC45_9HEMI</name>
<keyword evidence="7" id="KW-0325">Glycoprotein</keyword>
<feature type="binding site" evidence="8">
    <location>
        <position position="365"/>
    </location>
    <ligand>
        <name>Zn(2+)</name>
        <dbReference type="ChEBI" id="CHEBI:29105"/>
        <note>catalytic</note>
    </ligand>
</feature>
<feature type="binding site" evidence="8">
    <location>
        <position position="359"/>
    </location>
    <ligand>
        <name>Zn(2+)</name>
        <dbReference type="ChEBI" id="CHEBI:29105"/>
        <note>catalytic</note>
    </ligand>
</feature>
<evidence type="ECO:0000259" key="9">
    <source>
        <dbReference type="PROSITE" id="PS50215"/>
    </source>
</evidence>
<dbReference type="InterPro" id="IPR050439">
    <property type="entry name" value="ADAMTS_ADAMTS-like"/>
</dbReference>
<keyword evidence="2 8" id="KW-0479">Metal-binding</keyword>
<evidence type="ECO:0000313" key="10">
    <source>
        <dbReference type="EMBL" id="BES89875.1"/>
    </source>
</evidence>
<reference evidence="10 11" key="1">
    <citation type="submission" date="2023-09" db="EMBL/GenBank/DDBJ databases">
        <title>Nesidiocoris tenuis whole genome shotgun sequence.</title>
        <authorList>
            <person name="Shibata T."/>
            <person name="Shimoda M."/>
            <person name="Kobayashi T."/>
            <person name="Uehara T."/>
        </authorList>
    </citation>
    <scope>NUCLEOTIDE SEQUENCE [LARGE SCALE GENOMIC DNA]</scope>
    <source>
        <strain evidence="10 11">Japan</strain>
    </source>
</reference>
<feature type="domain" description="Peptidase M12B" evidence="9">
    <location>
        <begin position="188"/>
        <end position="402"/>
    </location>
</feature>
<dbReference type="GO" id="GO:0008237">
    <property type="term" value="F:metallopeptidase activity"/>
    <property type="evidence" value="ECO:0007669"/>
    <property type="project" value="UniProtKB-KW"/>
</dbReference>
<dbReference type="Gene3D" id="3.40.1620.60">
    <property type="match status" value="1"/>
</dbReference>
<dbReference type="PANTHER" id="PTHR13723">
    <property type="entry name" value="ADAMTS A DISINTEGRIN AND METALLOPROTEASE WITH THROMBOSPONDIN MOTIFS PROTEASE"/>
    <property type="match status" value="1"/>
</dbReference>
<evidence type="ECO:0000313" key="11">
    <source>
        <dbReference type="Proteomes" id="UP001307889"/>
    </source>
</evidence>
<feature type="active site" evidence="8">
    <location>
        <position position="356"/>
    </location>
</feature>
<keyword evidence="4 8" id="KW-0862">Zinc</keyword>
<evidence type="ECO:0000256" key="8">
    <source>
        <dbReference type="PROSITE-ProRule" id="PRU00276"/>
    </source>
</evidence>
<sequence length="744" mass="83690">MLVCFVCTVSQRVWARLPQWTRPADSSDYEVIRLFKLPSKGYTFEAFGNKYSLNLVPNRYITSPNFEAYLVDGDERIVLPLANTTCNYIHFDESSAAAFDFCDPDEIKGLVMTDDSVLEIQPMLEDYGQLIDEAQLVEGDSFHLVKRSSLVPNGWTEQLKKIPEAIHNGTIEKTKRLKSKKASKLERPMVELGLFFDQAAYSIFAPFFKNDDVKLTNMLLAYINGVQALYHHSSAGSRIDLMLTHLELFKSQPKDLPAHGGERSELLNSFCNYNEVHNPSSDEDPKHWDMGLYISGLDFYAMENGKKSGVTMGLATVGGVCQAKYACVIAEFGVTSVFGKPYPSAGFTSVYVLAHEIGHNLGLNHDSSKNNCPKDGFIMSPSRGVDGETLWSSCSASKLQELSGWAKCLYDSQKPDPKMDHSTMYKDNPGSVWGPKKQCEVLLRDQDATYIGDDKKEVPEICRRMQCRTPHRTGYYDAGPALDGTPCGDGKWCKGGSCIPISVKGNVYEYVSGGWSNWKSGRCRSGCLLRSKGFQSMHRECNNPSPVSTIDGCKGLSYKVNLCSDDKVCKYKKRISSMEYASRKCYEFNQYLPELDKYGSGLQAPHEGSRLWVACAIFCRKEESGMFYSPRVELNDLGVDPYFPDGTWCHYDGQSDYFCLQHHCLPQNFQLSKDSLWIDDLQIMQNALPHPQDLPLDLQKYLSLDPNGRPISTSFEEQTLSTPREDDWATRDYVEISEMSNGVH</sequence>
<dbReference type="PANTHER" id="PTHR13723:SF294">
    <property type="entry name" value="A DISINTEGRIN AND METALLOPROTEINASE WITH THROMBOSPONDIN MOTIFS 7-LIKE PROTEIN"/>
    <property type="match status" value="1"/>
</dbReference>
<dbReference type="Proteomes" id="UP001307889">
    <property type="component" value="Chromosome 2"/>
</dbReference>
<evidence type="ECO:0000256" key="2">
    <source>
        <dbReference type="ARBA" id="ARBA00022723"/>
    </source>
</evidence>
<evidence type="ECO:0000256" key="5">
    <source>
        <dbReference type="ARBA" id="ARBA00023049"/>
    </source>
</evidence>
<keyword evidence="1" id="KW-0645">Protease</keyword>